<dbReference type="NCBIfam" id="TIGR01409">
    <property type="entry name" value="TAT_signal_seq"/>
    <property type="match status" value="1"/>
</dbReference>
<dbReference type="Proteomes" id="UP000026249">
    <property type="component" value="Unassembled WGS sequence"/>
</dbReference>
<evidence type="ECO:0000256" key="5">
    <source>
        <dbReference type="PIRSR" id="PIRSR039026-2"/>
    </source>
</evidence>
<protein>
    <submittedName>
        <fullName evidence="7">ABC transporter substrate-binding protein</fullName>
    </submittedName>
</protein>
<name>A0A037ZN96_9RHOB</name>
<dbReference type="InterPro" id="IPR019546">
    <property type="entry name" value="TAT_signal_bac_arc"/>
</dbReference>
<keyword evidence="2 6" id="KW-0732">Signal</keyword>
<evidence type="ECO:0000256" key="4">
    <source>
        <dbReference type="PIRSR" id="PIRSR039026-1"/>
    </source>
</evidence>
<dbReference type="PANTHER" id="PTHR33376">
    <property type="match status" value="1"/>
</dbReference>
<dbReference type="GO" id="GO:0031317">
    <property type="term" value="C:tripartite ATP-independent periplasmic transporter complex"/>
    <property type="evidence" value="ECO:0007669"/>
    <property type="project" value="InterPro"/>
</dbReference>
<dbReference type="OrthoDB" id="9780733at2"/>
<evidence type="ECO:0000256" key="2">
    <source>
        <dbReference type="ARBA" id="ARBA00022729"/>
    </source>
</evidence>
<dbReference type="PANTHER" id="PTHR33376:SF5">
    <property type="entry name" value="EXTRACYTOPLASMIC SOLUTE RECEPTOR PROTEIN"/>
    <property type="match status" value="1"/>
</dbReference>
<feature type="binding site" evidence="5">
    <location>
        <position position="214"/>
    </location>
    <ligand>
        <name>substrate</name>
    </ligand>
</feature>
<dbReference type="GO" id="GO:0046872">
    <property type="term" value="F:metal ion binding"/>
    <property type="evidence" value="ECO:0007669"/>
    <property type="project" value="UniProtKB-KW"/>
</dbReference>
<proteinExistence type="predicted"/>
<feature type="binding site" evidence="4">
    <location>
        <position position="156"/>
    </location>
    <ligand>
        <name>substrate</name>
    </ligand>
</feature>
<dbReference type="Gene3D" id="3.40.190.10">
    <property type="entry name" value="Periplasmic binding protein-like II"/>
    <property type="match status" value="1"/>
</dbReference>
<evidence type="ECO:0000256" key="6">
    <source>
        <dbReference type="SAM" id="SignalP"/>
    </source>
</evidence>
<dbReference type="GO" id="GO:0055085">
    <property type="term" value="P:transmembrane transport"/>
    <property type="evidence" value="ECO:0007669"/>
    <property type="project" value="InterPro"/>
</dbReference>
<dbReference type="CDD" id="cd13604">
    <property type="entry name" value="PBP2_TRAP_ketoacid_lactate_like"/>
    <property type="match status" value="1"/>
</dbReference>
<keyword evidence="3" id="KW-0574">Periplasm</keyword>
<dbReference type="Pfam" id="PF03480">
    <property type="entry name" value="DctP"/>
    <property type="match status" value="1"/>
</dbReference>
<dbReference type="PIRSF" id="PIRSF039026">
    <property type="entry name" value="SiaP"/>
    <property type="match status" value="1"/>
</dbReference>
<evidence type="ECO:0000256" key="1">
    <source>
        <dbReference type="ARBA" id="ARBA00004418"/>
    </source>
</evidence>
<keyword evidence="8" id="KW-1185">Reference proteome</keyword>
<organism evidence="7 8">
    <name type="scientific">Actibacterium mucosum KCTC 23349</name>
    <dbReference type="NCBI Taxonomy" id="1454373"/>
    <lineage>
        <taxon>Bacteria</taxon>
        <taxon>Pseudomonadati</taxon>
        <taxon>Pseudomonadota</taxon>
        <taxon>Alphaproteobacteria</taxon>
        <taxon>Rhodobacterales</taxon>
        <taxon>Roseobacteraceae</taxon>
        <taxon>Actibacterium</taxon>
    </lineage>
</organism>
<feature type="chain" id="PRO_5001559719" evidence="6">
    <location>
        <begin position="29"/>
        <end position="364"/>
    </location>
</feature>
<dbReference type="GO" id="GO:0042597">
    <property type="term" value="C:periplasmic space"/>
    <property type="evidence" value="ECO:0007669"/>
    <property type="project" value="UniProtKB-SubCell"/>
</dbReference>
<reference evidence="7 8" key="1">
    <citation type="submission" date="2014-03" db="EMBL/GenBank/DDBJ databases">
        <title>Draft Genome Sequence of Actibacterium mucosum KCTC 23349, a Marine Alphaproteobacterium with Complex Ionic Requirements Isolated from Mediterranean Seawater at Malvarrosa Beach, Valencia, Spain.</title>
        <authorList>
            <person name="Arahal D.R."/>
            <person name="Shao Z."/>
            <person name="Lai Q."/>
            <person name="Pujalte M.J."/>
        </authorList>
    </citation>
    <scope>NUCLEOTIDE SEQUENCE [LARGE SCALE GENOMIC DNA]</scope>
    <source>
        <strain evidence="7 8">KCTC 23349</strain>
    </source>
</reference>
<keyword evidence="5" id="KW-0479">Metal-binding</keyword>
<feature type="signal peptide" evidence="6">
    <location>
        <begin position="1"/>
        <end position="28"/>
    </location>
</feature>
<evidence type="ECO:0000313" key="7">
    <source>
        <dbReference type="EMBL" id="KAJ56311.1"/>
    </source>
</evidence>
<gene>
    <name evidence="7" type="ORF">ACMU_05025</name>
</gene>
<sequence>MTSKTSRRAFLTATAAGGAATLAAPVYAQGKRTLKMATGWPKKFPGLGVASQRIGDAITAASDGRLTVQVFGAGELVPPFEAFDAVASGAADLYHAAEYYWQGKSTAFNFFAGVPFGMTTAEHNAWIYHRGGQELWEEVSASFGVIAFMAGNSSAQAGGWFNKEINSVDDLKGLKMRIPGFGGKVIDEVGGTAVTLPGGEIFSALQSGAIDAGEMAGPWIDLGFGFYKAAKYFYNPGFQEPTSAESLGVNLDLWNDMSAADQQIIKLAAAQENVMNPADFIANHSRSLDILLKEHGVELRSFPDEVMIELGKATKKVLDEAAAADPMTGKVAASYMAFLDEAAGWTEQSEQAYLRARSLARAAG</sequence>
<accession>A0A037ZN96</accession>
<evidence type="ECO:0000256" key="3">
    <source>
        <dbReference type="ARBA" id="ARBA00022764"/>
    </source>
</evidence>
<dbReference type="InterPro" id="IPR026289">
    <property type="entry name" value="SBP_TakP-like"/>
</dbReference>
<dbReference type="InterPro" id="IPR038404">
    <property type="entry name" value="TRAP_DctP_sf"/>
</dbReference>
<dbReference type="RefSeq" id="WP_035256240.1">
    <property type="nucleotide sequence ID" value="NZ_JFKE01000002.1"/>
</dbReference>
<dbReference type="PROSITE" id="PS51318">
    <property type="entry name" value="TAT"/>
    <property type="match status" value="1"/>
</dbReference>
<dbReference type="InterPro" id="IPR006311">
    <property type="entry name" value="TAT_signal"/>
</dbReference>
<feature type="binding site" evidence="5">
    <location>
        <position position="240"/>
    </location>
    <ligand>
        <name>substrate</name>
    </ligand>
</feature>
<evidence type="ECO:0000313" key="8">
    <source>
        <dbReference type="Proteomes" id="UP000026249"/>
    </source>
</evidence>
<dbReference type="Gene3D" id="3.40.190.170">
    <property type="entry name" value="Bacterial extracellular solute-binding protein, family 7"/>
    <property type="match status" value="1"/>
</dbReference>
<feature type="binding site" evidence="4">
    <location>
        <position position="177"/>
    </location>
    <ligand>
        <name>substrate</name>
    </ligand>
</feature>
<dbReference type="EMBL" id="JFKE01000002">
    <property type="protein sequence ID" value="KAJ56311.1"/>
    <property type="molecule type" value="Genomic_DNA"/>
</dbReference>
<dbReference type="STRING" id="1454373.ACMU_05025"/>
<dbReference type="InterPro" id="IPR018389">
    <property type="entry name" value="DctP_fam"/>
</dbReference>
<comment type="subcellular location">
    <subcellularLocation>
        <location evidence="1">Periplasm</location>
    </subcellularLocation>
</comment>
<dbReference type="AlphaFoldDB" id="A0A037ZN96"/>
<comment type="caution">
    <text evidence="7">The sequence shown here is derived from an EMBL/GenBank/DDBJ whole genome shotgun (WGS) entry which is preliminary data.</text>
</comment>